<dbReference type="EMBL" id="JACGWO010000002">
    <property type="protein sequence ID" value="KAK4434812.1"/>
    <property type="molecule type" value="Genomic_DNA"/>
</dbReference>
<feature type="region of interest" description="Disordered" evidence="1">
    <location>
        <begin position="67"/>
        <end position="105"/>
    </location>
</feature>
<evidence type="ECO:0000256" key="1">
    <source>
        <dbReference type="SAM" id="MobiDB-lite"/>
    </source>
</evidence>
<accession>A0AAE1YRG8</accession>
<keyword evidence="3" id="KW-1185">Reference proteome</keyword>
<reference evidence="2" key="2">
    <citation type="journal article" date="2024" name="Plant">
        <title>Genomic evolution and insights into agronomic trait innovations of Sesamum species.</title>
        <authorList>
            <person name="Miao H."/>
            <person name="Wang L."/>
            <person name="Qu L."/>
            <person name="Liu H."/>
            <person name="Sun Y."/>
            <person name="Le M."/>
            <person name="Wang Q."/>
            <person name="Wei S."/>
            <person name="Zheng Y."/>
            <person name="Lin W."/>
            <person name="Duan Y."/>
            <person name="Cao H."/>
            <person name="Xiong S."/>
            <person name="Wang X."/>
            <person name="Wei L."/>
            <person name="Li C."/>
            <person name="Ma Q."/>
            <person name="Ju M."/>
            <person name="Zhao R."/>
            <person name="Li G."/>
            <person name="Mu C."/>
            <person name="Tian Q."/>
            <person name="Mei H."/>
            <person name="Zhang T."/>
            <person name="Gao T."/>
            <person name="Zhang H."/>
        </authorList>
    </citation>
    <scope>NUCLEOTIDE SEQUENCE</scope>
    <source>
        <strain evidence="2">3651</strain>
    </source>
</reference>
<feature type="compositionally biased region" description="Polar residues" evidence="1">
    <location>
        <begin position="67"/>
        <end position="77"/>
    </location>
</feature>
<dbReference type="Proteomes" id="UP001293254">
    <property type="component" value="Unassembled WGS sequence"/>
</dbReference>
<dbReference type="AlphaFoldDB" id="A0AAE1YRG8"/>
<comment type="caution">
    <text evidence="2">The sequence shown here is derived from an EMBL/GenBank/DDBJ whole genome shotgun (WGS) entry which is preliminary data.</text>
</comment>
<proteinExistence type="predicted"/>
<gene>
    <name evidence="2" type="ORF">Salat_0644100</name>
</gene>
<protein>
    <submittedName>
        <fullName evidence="2">Uncharacterized protein</fullName>
    </submittedName>
</protein>
<feature type="compositionally biased region" description="Low complexity" evidence="1">
    <location>
        <begin position="78"/>
        <end position="88"/>
    </location>
</feature>
<organism evidence="2 3">
    <name type="scientific">Sesamum alatum</name>
    <dbReference type="NCBI Taxonomy" id="300844"/>
    <lineage>
        <taxon>Eukaryota</taxon>
        <taxon>Viridiplantae</taxon>
        <taxon>Streptophyta</taxon>
        <taxon>Embryophyta</taxon>
        <taxon>Tracheophyta</taxon>
        <taxon>Spermatophyta</taxon>
        <taxon>Magnoliopsida</taxon>
        <taxon>eudicotyledons</taxon>
        <taxon>Gunneridae</taxon>
        <taxon>Pentapetalae</taxon>
        <taxon>asterids</taxon>
        <taxon>lamiids</taxon>
        <taxon>Lamiales</taxon>
        <taxon>Pedaliaceae</taxon>
        <taxon>Sesamum</taxon>
    </lineage>
</organism>
<sequence>MAPRSNQPMNPTVQEIVAGLVERFDLATLGTRMEAIKERFEQKLEQKLLANNASLIAKLCSQISATQQPISPRLAQQTHHTTPTTSPHLFEPETSSNNPIPPTPL</sequence>
<name>A0AAE1YRG8_9LAMI</name>
<evidence type="ECO:0000313" key="3">
    <source>
        <dbReference type="Proteomes" id="UP001293254"/>
    </source>
</evidence>
<evidence type="ECO:0000313" key="2">
    <source>
        <dbReference type="EMBL" id="KAK4434812.1"/>
    </source>
</evidence>
<reference evidence="2" key="1">
    <citation type="submission" date="2020-06" db="EMBL/GenBank/DDBJ databases">
        <authorList>
            <person name="Li T."/>
            <person name="Hu X."/>
            <person name="Zhang T."/>
            <person name="Song X."/>
            <person name="Zhang H."/>
            <person name="Dai N."/>
            <person name="Sheng W."/>
            <person name="Hou X."/>
            <person name="Wei L."/>
        </authorList>
    </citation>
    <scope>NUCLEOTIDE SEQUENCE</scope>
    <source>
        <strain evidence="2">3651</strain>
        <tissue evidence="2">Leaf</tissue>
    </source>
</reference>